<sequence>MPNLNYAELYSQGLQQRFAQGLYFTELYNTPNNSRIKWVNAKTIQIPRIDVTGMTDYNREDIGTFSRQVDNSWETKTLGHDREFRTMVDPVDVDETNMAITIANITKVFNDEQKIPEMDKYMASKLYSEFQQYGGKADTTKIDETNVLGVYDELMLQMDEAEVPLEGRILYVAAPIYTVLKNAQQISRSLSVTNNNGNISRGVRSLDEVTVKPVPSARMKTVYDFTRGAVVDPSAVQINMILIHPDSMLAPQRYEFVSLDQPSAKTGGKYLYFERKYWDVFAIERKVPGMAFNITPATP</sequence>
<evidence type="ECO:0000313" key="1">
    <source>
        <dbReference type="EMBL" id="KIL33462.1"/>
    </source>
</evidence>
<organism evidence="1 2">
    <name type="scientific">Bacillus subtilis subsp. subtilis</name>
    <dbReference type="NCBI Taxonomy" id="135461"/>
    <lineage>
        <taxon>Bacteria</taxon>
        <taxon>Bacillati</taxon>
        <taxon>Bacillota</taxon>
        <taxon>Bacilli</taxon>
        <taxon>Bacillales</taxon>
        <taxon>Bacillaceae</taxon>
        <taxon>Bacillus</taxon>
    </lineage>
</organism>
<evidence type="ECO:0008006" key="3">
    <source>
        <dbReference type="Google" id="ProtNLM"/>
    </source>
</evidence>
<dbReference type="RefSeq" id="WP_041053012.1">
    <property type="nucleotide sequence ID" value="NZ_JSXS01000013.1"/>
</dbReference>
<dbReference type="Proteomes" id="UP000031970">
    <property type="component" value="Unassembled WGS sequence"/>
</dbReference>
<protein>
    <recommendedName>
        <fullName evidence="3">Capsid protein</fullName>
    </recommendedName>
</protein>
<dbReference type="AlphaFoldDB" id="A0ABD3ZZI5"/>
<name>A0ABD3ZZI5_BACIU</name>
<accession>A0ABD3ZZI5</accession>
<proteinExistence type="predicted"/>
<reference evidence="1 2" key="1">
    <citation type="submission" date="2014-11" db="EMBL/GenBank/DDBJ databases">
        <title>Draft Genome Sequences of Nine Bacillus subtilis Strains that Form Spores with High Heat-Resistance.</title>
        <authorList>
            <person name="Krawcyk A.O."/>
            <person name="Berendsen E.M."/>
            <person name="de Jong A."/>
            <person name="Holsappel S."/>
            <person name="Eijlander R.T."/>
            <person name="Wells-Bennik M."/>
            <person name="Kuipers O.P."/>
        </authorList>
    </citation>
    <scope>NUCLEOTIDE SEQUENCE [LARGE SCALE GENOMIC DNA]</scope>
    <source>
        <strain evidence="1 2">B4067</strain>
    </source>
</reference>
<evidence type="ECO:0000313" key="2">
    <source>
        <dbReference type="Proteomes" id="UP000031970"/>
    </source>
</evidence>
<comment type="caution">
    <text evidence="1">The sequence shown here is derived from an EMBL/GenBank/DDBJ whole genome shotgun (WGS) entry which is preliminary data.</text>
</comment>
<dbReference type="EMBL" id="JSXS01000013">
    <property type="protein sequence ID" value="KIL33462.1"/>
    <property type="molecule type" value="Genomic_DNA"/>
</dbReference>
<gene>
    <name evidence="1" type="ORF">B4067_4681</name>
</gene>